<dbReference type="EMBL" id="JARK01001510">
    <property type="protein sequence ID" value="EYB94231.1"/>
    <property type="molecule type" value="Genomic_DNA"/>
</dbReference>
<accession>A0A016SV15</accession>
<reference evidence="2" key="1">
    <citation type="journal article" date="2015" name="Nat. Genet.">
        <title>The genome and transcriptome of the zoonotic hookworm Ancylostoma ceylanicum identify infection-specific gene families.</title>
        <authorList>
            <person name="Schwarz E.M."/>
            <person name="Hu Y."/>
            <person name="Antoshechkin I."/>
            <person name="Miller M.M."/>
            <person name="Sternberg P.W."/>
            <person name="Aroian R.V."/>
        </authorList>
    </citation>
    <scope>NUCLEOTIDE SEQUENCE</scope>
    <source>
        <strain evidence="2">HY135</strain>
    </source>
</reference>
<dbReference type="AlphaFoldDB" id="A0A016SV15"/>
<gene>
    <name evidence="1" type="primary">Acey_s0174.g468</name>
    <name evidence="1" type="ORF">Y032_0174g468</name>
</gene>
<sequence length="79" mass="9259">MGQYRAGHVSVICPSFEWYSHRNMTRSVSHDHDAHPSLIPREQHTSLSRRIDEIVRKLSQNYTTSHCVELQLFLVKGHF</sequence>
<proteinExistence type="predicted"/>
<protein>
    <submittedName>
        <fullName evidence="1">Uncharacterized protein</fullName>
    </submittedName>
</protein>
<evidence type="ECO:0000313" key="2">
    <source>
        <dbReference type="Proteomes" id="UP000024635"/>
    </source>
</evidence>
<comment type="caution">
    <text evidence="1">The sequence shown here is derived from an EMBL/GenBank/DDBJ whole genome shotgun (WGS) entry which is preliminary data.</text>
</comment>
<name>A0A016SV15_9BILA</name>
<organism evidence="1 2">
    <name type="scientific">Ancylostoma ceylanicum</name>
    <dbReference type="NCBI Taxonomy" id="53326"/>
    <lineage>
        <taxon>Eukaryota</taxon>
        <taxon>Metazoa</taxon>
        <taxon>Ecdysozoa</taxon>
        <taxon>Nematoda</taxon>
        <taxon>Chromadorea</taxon>
        <taxon>Rhabditida</taxon>
        <taxon>Rhabditina</taxon>
        <taxon>Rhabditomorpha</taxon>
        <taxon>Strongyloidea</taxon>
        <taxon>Ancylostomatidae</taxon>
        <taxon>Ancylostomatinae</taxon>
        <taxon>Ancylostoma</taxon>
    </lineage>
</organism>
<keyword evidence="2" id="KW-1185">Reference proteome</keyword>
<evidence type="ECO:0000313" key="1">
    <source>
        <dbReference type="EMBL" id="EYB94231.1"/>
    </source>
</evidence>
<dbReference type="Proteomes" id="UP000024635">
    <property type="component" value="Unassembled WGS sequence"/>
</dbReference>